<gene>
    <name evidence="2" type="ORF">FKG95_16245</name>
</gene>
<dbReference type="GO" id="GO:0003677">
    <property type="term" value="F:DNA binding"/>
    <property type="evidence" value="ECO:0007669"/>
    <property type="project" value="InterPro"/>
</dbReference>
<dbReference type="CDD" id="cd00093">
    <property type="entry name" value="HTH_XRE"/>
    <property type="match status" value="1"/>
</dbReference>
<protein>
    <submittedName>
        <fullName evidence="2">Helix-turn-helix transcriptional regulator</fullName>
    </submittedName>
</protein>
<dbReference type="RefSeq" id="WP_142897434.1">
    <property type="nucleotide sequence ID" value="NZ_ML660056.1"/>
</dbReference>
<evidence type="ECO:0000313" key="2">
    <source>
        <dbReference type="EMBL" id="TQV79210.1"/>
    </source>
</evidence>
<keyword evidence="3" id="KW-1185">Reference proteome</keyword>
<dbReference type="SMART" id="SM00530">
    <property type="entry name" value="HTH_XRE"/>
    <property type="match status" value="1"/>
</dbReference>
<accession>A0A545TPQ8</accession>
<comment type="caution">
    <text evidence="2">The sequence shown here is derived from an EMBL/GenBank/DDBJ whole genome shotgun (WGS) entry which is preliminary data.</text>
</comment>
<proteinExistence type="predicted"/>
<dbReference type="SUPFAM" id="SSF47413">
    <property type="entry name" value="lambda repressor-like DNA-binding domains"/>
    <property type="match status" value="1"/>
</dbReference>
<evidence type="ECO:0000259" key="1">
    <source>
        <dbReference type="PROSITE" id="PS50943"/>
    </source>
</evidence>
<dbReference type="Gene3D" id="1.10.260.40">
    <property type="entry name" value="lambda repressor-like DNA-binding domains"/>
    <property type="match status" value="1"/>
</dbReference>
<feature type="domain" description="HTH cro/C1-type" evidence="1">
    <location>
        <begin position="18"/>
        <end position="72"/>
    </location>
</feature>
<evidence type="ECO:0000313" key="3">
    <source>
        <dbReference type="Proteomes" id="UP000315252"/>
    </source>
</evidence>
<dbReference type="OrthoDB" id="8401071at2"/>
<reference evidence="2 3" key="1">
    <citation type="submission" date="2019-06" db="EMBL/GenBank/DDBJ databases">
        <title>Whole genome sequence for Rhodospirillaceae sp. R148.</title>
        <authorList>
            <person name="Wang G."/>
        </authorList>
    </citation>
    <scope>NUCLEOTIDE SEQUENCE [LARGE SCALE GENOMIC DNA]</scope>
    <source>
        <strain evidence="2 3">R148</strain>
    </source>
</reference>
<sequence length="103" mass="11389">MKSRRSSRAVDTFVGQRLRQQREENNMSAEELAGALSLPVKKLEQIECGEESIGALSLYEAAQVVGVPVTFFFEGYNEEIMAEETVKVARSEKSVTSTGDTIK</sequence>
<organism evidence="2 3">
    <name type="scientific">Denitrobaculum tricleocarpae</name>
    <dbReference type="NCBI Taxonomy" id="2591009"/>
    <lineage>
        <taxon>Bacteria</taxon>
        <taxon>Pseudomonadati</taxon>
        <taxon>Pseudomonadota</taxon>
        <taxon>Alphaproteobacteria</taxon>
        <taxon>Rhodospirillales</taxon>
        <taxon>Rhodospirillaceae</taxon>
        <taxon>Denitrobaculum</taxon>
    </lineage>
</organism>
<name>A0A545TPQ8_9PROT</name>
<dbReference type="PROSITE" id="PS50943">
    <property type="entry name" value="HTH_CROC1"/>
    <property type="match status" value="1"/>
</dbReference>
<dbReference type="AlphaFoldDB" id="A0A545TPQ8"/>
<dbReference type="InterPro" id="IPR001387">
    <property type="entry name" value="Cro/C1-type_HTH"/>
</dbReference>
<dbReference type="InterPro" id="IPR010982">
    <property type="entry name" value="Lambda_DNA-bd_dom_sf"/>
</dbReference>
<dbReference type="Proteomes" id="UP000315252">
    <property type="component" value="Unassembled WGS sequence"/>
</dbReference>
<dbReference type="EMBL" id="VHSH01000005">
    <property type="protein sequence ID" value="TQV79210.1"/>
    <property type="molecule type" value="Genomic_DNA"/>
</dbReference>